<proteinExistence type="predicted"/>
<dbReference type="EMBL" id="MU276084">
    <property type="protein sequence ID" value="KAI0042098.1"/>
    <property type="molecule type" value="Genomic_DNA"/>
</dbReference>
<sequence length="248" mass="27113">MSPPSTLYHYFRAPLQYQRALRLQENIHELQARRRLSSPHPDVLLLLQHPPVYTAGRRQNPAQISAHRARLAHLGVDLVQTQRGGELTFHGPGQLVAYPLLDLARARTTVRAYACLLQTTLKLHLAEAHGLQAVPCPHPGVFLDAATRVATVGVQVRHGLTLHGVALNVTRAPLPWFEEIAAGGLEGVGVSAGAVEVVTGRAAGVEAEVPGLVARFGRVFETEMRALDERWHPELFDMIASADSEELQ</sequence>
<gene>
    <name evidence="1" type="ORF">FA95DRAFT_615372</name>
</gene>
<protein>
    <submittedName>
        <fullName evidence="1">Lipoyltransferase</fullName>
    </submittedName>
</protein>
<dbReference type="Proteomes" id="UP000814033">
    <property type="component" value="Unassembled WGS sequence"/>
</dbReference>
<evidence type="ECO:0000313" key="1">
    <source>
        <dbReference type="EMBL" id="KAI0042098.1"/>
    </source>
</evidence>
<name>A0ACB8REQ0_9AGAM</name>
<keyword evidence="2" id="KW-1185">Reference proteome</keyword>
<comment type="caution">
    <text evidence="1">The sequence shown here is derived from an EMBL/GenBank/DDBJ whole genome shotgun (WGS) entry which is preliminary data.</text>
</comment>
<evidence type="ECO:0000313" key="2">
    <source>
        <dbReference type="Proteomes" id="UP000814033"/>
    </source>
</evidence>
<accession>A0ACB8REQ0</accession>
<reference evidence="1" key="1">
    <citation type="submission" date="2021-02" db="EMBL/GenBank/DDBJ databases">
        <authorList>
            <consortium name="DOE Joint Genome Institute"/>
            <person name="Ahrendt S."/>
            <person name="Looney B.P."/>
            <person name="Miyauchi S."/>
            <person name="Morin E."/>
            <person name="Drula E."/>
            <person name="Courty P.E."/>
            <person name="Chicoki N."/>
            <person name="Fauchery L."/>
            <person name="Kohler A."/>
            <person name="Kuo A."/>
            <person name="Labutti K."/>
            <person name="Pangilinan J."/>
            <person name="Lipzen A."/>
            <person name="Riley R."/>
            <person name="Andreopoulos W."/>
            <person name="He G."/>
            <person name="Johnson J."/>
            <person name="Barry K.W."/>
            <person name="Grigoriev I.V."/>
            <person name="Nagy L."/>
            <person name="Hibbett D."/>
            <person name="Henrissat B."/>
            <person name="Matheny P.B."/>
            <person name="Labbe J."/>
            <person name="Martin F."/>
        </authorList>
    </citation>
    <scope>NUCLEOTIDE SEQUENCE</scope>
    <source>
        <strain evidence="1">FP105234-sp</strain>
    </source>
</reference>
<organism evidence="1 2">
    <name type="scientific">Auriscalpium vulgare</name>
    <dbReference type="NCBI Taxonomy" id="40419"/>
    <lineage>
        <taxon>Eukaryota</taxon>
        <taxon>Fungi</taxon>
        <taxon>Dikarya</taxon>
        <taxon>Basidiomycota</taxon>
        <taxon>Agaricomycotina</taxon>
        <taxon>Agaricomycetes</taxon>
        <taxon>Russulales</taxon>
        <taxon>Auriscalpiaceae</taxon>
        <taxon>Auriscalpium</taxon>
    </lineage>
</organism>
<reference evidence="1" key="2">
    <citation type="journal article" date="2022" name="New Phytol.">
        <title>Evolutionary transition to the ectomycorrhizal habit in the genomes of a hyperdiverse lineage of mushroom-forming fungi.</title>
        <authorList>
            <person name="Looney B."/>
            <person name="Miyauchi S."/>
            <person name="Morin E."/>
            <person name="Drula E."/>
            <person name="Courty P.E."/>
            <person name="Kohler A."/>
            <person name="Kuo A."/>
            <person name="LaButti K."/>
            <person name="Pangilinan J."/>
            <person name="Lipzen A."/>
            <person name="Riley R."/>
            <person name="Andreopoulos W."/>
            <person name="He G."/>
            <person name="Johnson J."/>
            <person name="Nolan M."/>
            <person name="Tritt A."/>
            <person name="Barry K.W."/>
            <person name="Grigoriev I.V."/>
            <person name="Nagy L.G."/>
            <person name="Hibbett D."/>
            <person name="Henrissat B."/>
            <person name="Matheny P.B."/>
            <person name="Labbe J."/>
            <person name="Martin F.M."/>
        </authorList>
    </citation>
    <scope>NUCLEOTIDE SEQUENCE</scope>
    <source>
        <strain evidence="1">FP105234-sp</strain>
    </source>
</reference>